<evidence type="ECO:0000313" key="1">
    <source>
        <dbReference type="EMBL" id="JAD41448.1"/>
    </source>
</evidence>
<dbReference type="AlphaFoldDB" id="A0A0A8ZUS1"/>
<name>A0A0A8ZUS1_ARUDO</name>
<protein>
    <submittedName>
        <fullName evidence="1">Uncharacterized protein</fullName>
    </submittedName>
</protein>
<dbReference type="EMBL" id="GBRH01256447">
    <property type="protein sequence ID" value="JAD41448.1"/>
    <property type="molecule type" value="Transcribed_RNA"/>
</dbReference>
<organism evidence="1">
    <name type="scientific">Arundo donax</name>
    <name type="common">Giant reed</name>
    <name type="synonym">Donax arundinaceus</name>
    <dbReference type="NCBI Taxonomy" id="35708"/>
    <lineage>
        <taxon>Eukaryota</taxon>
        <taxon>Viridiplantae</taxon>
        <taxon>Streptophyta</taxon>
        <taxon>Embryophyta</taxon>
        <taxon>Tracheophyta</taxon>
        <taxon>Spermatophyta</taxon>
        <taxon>Magnoliopsida</taxon>
        <taxon>Liliopsida</taxon>
        <taxon>Poales</taxon>
        <taxon>Poaceae</taxon>
        <taxon>PACMAD clade</taxon>
        <taxon>Arundinoideae</taxon>
        <taxon>Arundineae</taxon>
        <taxon>Arundo</taxon>
    </lineage>
</organism>
<proteinExistence type="predicted"/>
<reference evidence="1" key="1">
    <citation type="submission" date="2014-09" db="EMBL/GenBank/DDBJ databases">
        <authorList>
            <person name="Magalhaes I.L.F."/>
            <person name="Oliveira U."/>
            <person name="Santos F.R."/>
            <person name="Vidigal T.H.D.A."/>
            <person name="Brescovit A.D."/>
            <person name="Santos A.J."/>
        </authorList>
    </citation>
    <scope>NUCLEOTIDE SEQUENCE</scope>
    <source>
        <tissue evidence="1">Shoot tissue taken approximately 20 cm above the soil surface</tissue>
    </source>
</reference>
<accession>A0A0A8ZUS1</accession>
<reference evidence="1" key="2">
    <citation type="journal article" date="2015" name="Data Brief">
        <title>Shoot transcriptome of the giant reed, Arundo donax.</title>
        <authorList>
            <person name="Barrero R.A."/>
            <person name="Guerrero F.D."/>
            <person name="Moolhuijzen P."/>
            <person name="Goolsby J.A."/>
            <person name="Tidwell J."/>
            <person name="Bellgard S.E."/>
            <person name="Bellgard M.I."/>
        </authorList>
    </citation>
    <scope>NUCLEOTIDE SEQUENCE</scope>
    <source>
        <tissue evidence="1">Shoot tissue taken approximately 20 cm above the soil surface</tissue>
    </source>
</reference>
<sequence length="63" mass="7129">MKIFTTSAFRMNKSKDANTLNIKVVLCDGVSLFAHLSSFARNFTGTLKIYYNTNYDGLKNNMV</sequence>